<evidence type="ECO:0000256" key="7">
    <source>
        <dbReference type="SAM" id="SignalP"/>
    </source>
</evidence>
<name>G4YSF9_PHYSP</name>
<keyword evidence="7" id="KW-0732">Signal</keyword>
<accession>G4YSF9</accession>
<evidence type="ECO:0000256" key="4">
    <source>
        <dbReference type="ARBA" id="ARBA00022978"/>
    </source>
</evidence>
<evidence type="ECO:0000256" key="3">
    <source>
        <dbReference type="ARBA" id="ARBA00022525"/>
    </source>
</evidence>
<dbReference type="RefSeq" id="XP_009518263.1">
    <property type="nucleotide sequence ID" value="XM_009519968.1"/>
</dbReference>
<protein>
    <recommendedName>
        <fullName evidence="6">Elicitin</fullName>
    </recommendedName>
</protein>
<dbReference type="InParanoid" id="G4YSF9"/>
<organism evidence="8 9">
    <name type="scientific">Phytophthora sojae (strain P6497)</name>
    <name type="common">Soybean stem and root rot agent</name>
    <name type="synonym">Phytophthora megasperma f. sp. glycines</name>
    <dbReference type="NCBI Taxonomy" id="1094619"/>
    <lineage>
        <taxon>Eukaryota</taxon>
        <taxon>Sar</taxon>
        <taxon>Stramenopiles</taxon>
        <taxon>Oomycota</taxon>
        <taxon>Peronosporomycetes</taxon>
        <taxon>Peronosporales</taxon>
        <taxon>Peronosporaceae</taxon>
        <taxon>Phytophthora</taxon>
    </lineage>
</organism>
<comment type="subcellular location">
    <subcellularLocation>
        <location evidence="1 6">Secreted</location>
    </subcellularLocation>
</comment>
<keyword evidence="5 6" id="KW-1015">Disulfide bond</keyword>
<dbReference type="InterPro" id="IPR036470">
    <property type="entry name" value="Elicitin_sf"/>
</dbReference>
<proteinExistence type="inferred from homology"/>
<dbReference type="KEGG" id="psoj:PHYSODRAFT_482779"/>
<keyword evidence="9" id="KW-1185">Reference proteome</keyword>
<evidence type="ECO:0000256" key="5">
    <source>
        <dbReference type="ARBA" id="ARBA00023157"/>
    </source>
</evidence>
<dbReference type="AlphaFoldDB" id="G4YSF9"/>
<dbReference type="SUPFAM" id="SSF48647">
    <property type="entry name" value="Fungal elicitin"/>
    <property type="match status" value="1"/>
</dbReference>
<evidence type="ECO:0000256" key="6">
    <source>
        <dbReference type="RuleBase" id="RU368111"/>
    </source>
</evidence>
<dbReference type="GO" id="GO:0005576">
    <property type="term" value="C:extracellular region"/>
    <property type="evidence" value="ECO:0007669"/>
    <property type="project" value="UniProtKB-SubCell"/>
</dbReference>
<evidence type="ECO:0000256" key="1">
    <source>
        <dbReference type="ARBA" id="ARBA00004613"/>
    </source>
</evidence>
<dbReference type="SMART" id="SM01187">
    <property type="entry name" value="Elicitin"/>
    <property type="match status" value="1"/>
</dbReference>
<sequence>MLSSSANLPLLLLLLLLLFLGVTTSPVLATRKCSSDVSTRIQATLDNSVLFSSCAMPSAGVRTDARSLFDVLAFSERDFLIFCRSPACMKPVKKLLRAIPSDCLVTYHGARRNLSEEVSTLYRQCAEVVGAADLTDEDYVYRYFLD</sequence>
<dbReference type="Proteomes" id="UP000002640">
    <property type="component" value="Unassembled WGS sequence"/>
</dbReference>
<reference evidence="8 9" key="1">
    <citation type="journal article" date="2006" name="Science">
        <title>Phytophthora genome sequences uncover evolutionary origins and mechanisms of pathogenesis.</title>
        <authorList>
            <person name="Tyler B.M."/>
            <person name="Tripathy S."/>
            <person name="Zhang X."/>
            <person name="Dehal P."/>
            <person name="Jiang R.H."/>
            <person name="Aerts A."/>
            <person name="Arredondo F.D."/>
            <person name="Baxter L."/>
            <person name="Bensasson D."/>
            <person name="Beynon J.L."/>
            <person name="Chapman J."/>
            <person name="Damasceno C.M."/>
            <person name="Dorrance A.E."/>
            <person name="Dou D."/>
            <person name="Dickerman A.W."/>
            <person name="Dubchak I.L."/>
            <person name="Garbelotto M."/>
            <person name="Gijzen M."/>
            <person name="Gordon S.G."/>
            <person name="Govers F."/>
            <person name="Grunwald N.J."/>
            <person name="Huang W."/>
            <person name="Ivors K.L."/>
            <person name="Jones R.W."/>
            <person name="Kamoun S."/>
            <person name="Krampis K."/>
            <person name="Lamour K.H."/>
            <person name="Lee M.K."/>
            <person name="McDonald W.H."/>
            <person name="Medina M."/>
            <person name="Meijer H.J."/>
            <person name="Nordberg E.K."/>
            <person name="Maclean D.J."/>
            <person name="Ospina-Giraldo M.D."/>
            <person name="Morris P.F."/>
            <person name="Phuntumart V."/>
            <person name="Putnam N.H."/>
            <person name="Rash S."/>
            <person name="Rose J.K."/>
            <person name="Sakihama Y."/>
            <person name="Salamov A.A."/>
            <person name="Savidor A."/>
            <person name="Scheuring C.F."/>
            <person name="Smith B.M."/>
            <person name="Sobral B.W."/>
            <person name="Terry A."/>
            <person name="Torto-Alalibo T.A."/>
            <person name="Win J."/>
            <person name="Xu Z."/>
            <person name="Zhang H."/>
            <person name="Grigoriev I.V."/>
            <person name="Rokhsar D.S."/>
            <person name="Boore J.L."/>
        </authorList>
    </citation>
    <scope>NUCLEOTIDE SEQUENCE [LARGE SCALE GENOMIC DNA]</scope>
    <source>
        <strain evidence="8 9">P6497</strain>
    </source>
</reference>
<dbReference type="GO" id="GO:0052040">
    <property type="term" value="P:symbiont-mediated perturbation of host programmed cell death"/>
    <property type="evidence" value="ECO:0007669"/>
    <property type="project" value="UniProtKB-UniRule"/>
</dbReference>
<keyword evidence="3 6" id="KW-0964">Secreted</keyword>
<evidence type="ECO:0000313" key="9">
    <source>
        <dbReference type="Proteomes" id="UP000002640"/>
    </source>
</evidence>
<feature type="signal peptide" evidence="7">
    <location>
        <begin position="1"/>
        <end position="24"/>
    </location>
</feature>
<gene>
    <name evidence="8" type="ORF">PHYSODRAFT_482779</name>
</gene>
<comment type="function">
    <text evidence="6">Induces local and distal defense responses (incompatible hypersensitive reaction) in plants from the solanaceae and cruciferae families. Elicits leaf necrosis and causes the accumulation of pathogenesis-related proteins. Might interact with the lipidic molecules of the plasma membrane.</text>
</comment>
<dbReference type="GeneID" id="20655534"/>
<evidence type="ECO:0000313" key="8">
    <source>
        <dbReference type="EMBL" id="EGZ22975.1"/>
    </source>
</evidence>
<dbReference type="EMBL" id="JH159152">
    <property type="protein sequence ID" value="EGZ22975.1"/>
    <property type="molecule type" value="Genomic_DNA"/>
</dbReference>
<keyword evidence="4 6" id="KW-0928">Hypersensitive response elicitation</keyword>
<dbReference type="InterPro" id="IPR002200">
    <property type="entry name" value="Elicitin"/>
</dbReference>
<dbReference type="Pfam" id="PF00964">
    <property type="entry name" value="Elicitin"/>
    <property type="match status" value="1"/>
</dbReference>
<evidence type="ECO:0000256" key="2">
    <source>
        <dbReference type="ARBA" id="ARBA00009544"/>
    </source>
</evidence>
<feature type="chain" id="PRO_5003471551" description="Elicitin" evidence="7">
    <location>
        <begin position="25"/>
        <end position="146"/>
    </location>
</feature>
<comment type="similarity">
    <text evidence="2 6">Belongs to the elicitin family.</text>
</comment>
<dbReference type="OMA" id="SALYHQC"/>